<proteinExistence type="predicted"/>
<sequence length="940" mass="105314">MQASITDVNSVNVETTSPSGSFSQPCTSCGISLSGLFVRALGGFYHIECFKCLDCGDVVASKYVSITGPEGKLHPLCEKDYYRRLHHVCHTCKKFIQGPFITACGKKYHVDHFTCTECRTVFGKNDSYYEHDGRVLCHYHYSLIAAAKCTGCNVPIISRFVESKKNDLNERWHPECYMINKFWNVKLGTPVALSNGNDKSMTNEELQREQNRSQVKAQHIWSILSAFEESSASCISEMLIQVSNANFKDGVRMAEKFTMHVEILFTAIDRIENHLHQHKDSLGYQQEPKLLCRKIIGFFSLLSHTKDHVKNPIGITQDLLSQVTGVAHYLKSLIRIALVGALKLERTYASRSAVSNFLKMLVVHGDKEKAVQWRMLAKLEADIASELCFGCHSAVEEGCIRYGKHRWHAQCLSCSKCGNSIISQYESAIFDQLRSQVFCEGCAPFGGEPGFKKISSLDQYSFLLRLSLRRLYSLLTTRGLDDSVLGIDAKNGQRFAKHNKSSPNFSKNSNILNSNRLQVPDGQAESDNEELDEREIAIASKSPRRGATRTRRTGSNATSIHNLSMIVHAKKAPLEHSVMERQRSEGMPTKPGLGDTMARALSAESFVNPSSSLPPTPLSKPKSYLCELSALEFFIVQHLAVLSLAPLVERYFGLDELLELIGPRKSSLWSRFKSSLRPKDKKPEGVFGVSLEVLTEKFGVDSHLGSSSGPLRIPYFVDSTISILKQMDMSVEGIFRKNGNIRRLKELAESIDKDPQSVDLSKDNPVQVAALLKKYLRDLPDPLISFKLHRLFVLSQKFEDKATRQKLLHLSCCLLPRANRDTFEALFVFLKWVAGFATLGEAGGSKMDIENLATVITPNILYGKDKDPTKDDSFLAISAVTDMLSAPDEFWEVPESVSVILQEVDLIEEGIELSTEDILRRCENYVQYRSAHPHDSPKPL</sequence>
<dbReference type="EMBL" id="QTSX02003038">
    <property type="protein sequence ID" value="KAJ9072238.1"/>
    <property type="molecule type" value="Genomic_DNA"/>
</dbReference>
<comment type="caution">
    <text evidence="1">The sequence shown here is derived from an EMBL/GenBank/DDBJ whole genome shotgun (WGS) entry which is preliminary data.</text>
</comment>
<organism evidence="1 2">
    <name type="scientific">Entomophthora muscae</name>
    <dbReference type="NCBI Taxonomy" id="34485"/>
    <lineage>
        <taxon>Eukaryota</taxon>
        <taxon>Fungi</taxon>
        <taxon>Fungi incertae sedis</taxon>
        <taxon>Zoopagomycota</taxon>
        <taxon>Entomophthoromycotina</taxon>
        <taxon>Entomophthoromycetes</taxon>
        <taxon>Entomophthorales</taxon>
        <taxon>Entomophthoraceae</taxon>
        <taxon>Entomophthora</taxon>
    </lineage>
</organism>
<dbReference type="Proteomes" id="UP001165960">
    <property type="component" value="Unassembled WGS sequence"/>
</dbReference>
<name>A0ACC2TCB8_9FUNG</name>
<keyword evidence="2" id="KW-1185">Reference proteome</keyword>
<evidence type="ECO:0000313" key="1">
    <source>
        <dbReference type="EMBL" id="KAJ9072238.1"/>
    </source>
</evidence>
<gene>
    <name evidence="1" type="primary">rga1_4</name>
    <name evidence="1" type="ORF">DSO57_1029683</name>
</gene>
<reference evidence="1" key="1">
    <citation type="submission" date="2022-04" db="EMBL/GenBank/DDBJ databases">
        <title>Genome of the entomopathogenic fungus Entomophthora muscae.</title>
        <authorList>
            <person name="Elya C."/>
            <person name="Lovett B.R."/>
            <person name="Lee E."/>
            <person name="Macias A.M."/>
            <person name="Hajek A.E."/>
            <person name="De Bivort B.L."/>
            <person name="Kasson M.T."/>
            <person name="De Fine Licht H.H."/>
            <person name="Stajich J.E."/>
        </authorList>
    </citation>
    <scope>NUCLEOTIDE SEQUENCE</scope>
    <source>
        <strain evidence="1">Berkeley</strain>
    </source>
</reference>
<accession>A0ACC2TCB8</accession>
<evidence type="ECO:0000313" key="2">
    <source>
        <dbReference type="Proteomes" id="UP001165960"/>
    </source>
</evidence>
<protein>
    <submittedName>
        <fullName evidence="1">Rho-type GTPase activating protein Rga1</fullName>
    </submittedName>
</protein>